<comment type="caution">
    <text evidence="2">The sequence shown here is derived from an EMBL/GenBank/DDBJ whole genome shotgun (WGS) entry which is preliminary data.</text>
</comment>
<dbReference type="Gene3D" id="3.40.50.10180">
    <property type="entry name" value="Glycerate kinase, MOFRL-like N-terminal domain"/>
    <property type="match status" value="1"/>
</dbReference>
<evidence type="ECO:0000313" key="2">
    <source>
        <dbReference type="EMBL" id="EMN91945.1"/>
    </source>
</evidence>
<name>M6QFB7_9LEPT</name>
<dbReference type="Proteomes" id="UP000012118">
    <property type="component" value="Unassembled WGS sequence"/>
</dbReference>
<sequence>MRRNKKTISSFLRLTTQALPIKIPNSSFFSSYRQFSHFSRKFKTRGNIDFQSILFHLGGIAIRKSLPGAAVRKFLLEHKLSGKILLLSVGKAAEEMAQAAYEVLPSQIFEGIILTKYGHSSGKKFPKRTTRKPLSKTITPTKF</sequence>
<dbReference type="Pfam" id="PF13660">
    <property type="entry name" value="DUF4147"/>
    <property type="match status" value="1"/>
</dbReference>
<dbReference type="InterPro" id="IPR025286">
    <property type="entry name" value="MOFRL_assoc_dom"/>
</dbReference>
<feature type="domain" description="MOFRL-associated" evidence="1">
    <location>
        <begin position="61"/>
        <end position="123"/>
    </location>
</feature>
<proteinExistence type="predicted"/>
<dbReference type="InterPro" id="IPR038614">
    <property type="entry name" value="GK_N_sf"/>
</dbReference>
<dbReference type="EMBL" id="AHNU02000023">
    <property type="protein sequence ID" value="EMN91945.1"/>
    <property type="molecule type" value="Genomic_DNA"/>
</dbReference>
<reference evidence="2 3" key="1">
    <citation type="submission" date="2013-01" db="EMBL/GenBank/DDBJ databases">
        <authorList>
            <person name="Harkins D.M."/>
            <person name="Durkin A.S."/>
            <person name="Brinkac L.M."/>
            <person name="Haft D.H."/>
            <person name="Selengut J.D."/>
            <person name="Sanka R."/>
            <person name="DePew J."/>
            <person name="Purushe J."/>
            <person name="Chanthongthip A."/>
            <person name="Lattana O."/>
            <person name="Phetsouvanh R."/>
            <person name="Newton P.N."/>
            <person name="Vinetz J.M."/>
            <person name="Sutton G.G."/>
            <person name="Nierman W.C."/>
            <person name="Fouts D.E."/>
        </authorList>
    </citation>
    <scope>NUCLEOTIDE SEQUENCE [LARGE SCALE GENOMIC DNA]</scope>
    <source>
        <strain evidence="2 3">UI 13098</strain>
    </source>
</reference>
<evidence type="ECO:0000259" key="1">
    <source>
        <dbReference type="Pfam" id="PF13660"/>
    </source>
</evidence>
<protein>
    <submittedName>
        <fullName evidence="2">PF13660 domain protein</fullName>
    </submittedName>
</protein>
<dbReference type="SUPFAM" id="SSF82544">
    <property type="entry name" value="GckA/TtuD-like"/>
    <property type="match status" value="1"/>
</dbReference>
<gene>
    <name evidence="2" type="ORF">LEP1GSC108_0540</name>
</gene>
<keyword evidence="3" id="KW-1185">Reference proteome</keyword>
<evidence type="ECO:0000313" key="3">
    <source>
        <dbReference type="Proteomes" id="UP000012118"/>
    </source>
</evidence>
<accession>M6QFB7</accession>
<organism evidence="2 3">
    <name type="scientific">Leptospira weilii str. UI 13098</name>
    <dbReference type="NCBI Taxonomy" id="1088542"/>
    <lineage>
        <taxon>Bacteria</taxon>
        <taxon>Pseudomonadati</taxon>
        <taxon>Spirochaetota</taxon>
        <taxon>Spirochaetia</taxon>
        <taxon>Leptospirales</taxon>
        <taxon>Leptospiraceae</taxon>
        <taxon>Leptospira</taxon>
    </lineage>
</organism>
<dbReference type="AlphaFoldDB" id="M6QFB7"/>